<keyword evidence="6" id="KW-1185">Reference proteome</keyword>
<dbReference type="Gene3D" id="3.30.230.10">
    <property type="match status" value="1"/>
</dbReference>
<dbReference type="SUPFAM" id="SSF54211">
    <property type="entry name" value="Ribosomal protein S5 domain 2-like"/>
    <property type="match status" value="1"/>
</dbReference>
<organism evidence="5 6">
    <name type="scientific">Gaoshiqia sediminis</name>
    <dbReference type="NCBI Taxonomy" id="2986998"/>
    <lineage>
        <taxon>Bacteria</taxon>
        <taxon>Pseudomonadati</taxon>
        <taxon>Bacteroidota</taxon>
        <taxon>Bacteroidia</taxon>
        <taxon>Marinilabiliales</taxon>
        <taxon>Prolixibacteraceae</taxon>
        <taxon>Gaoshiqia</taxon>
    </lineage>
</organism>
<dbReference type="Proteomes" id="UP001163821">
    <property type="component" value="Unassembled WGS sequence"/>
</dbReference>
<accession>A0AA41YAS6</accession>
<sequence length="304" mass="33733">MKNFPAKLLLFGEYGLMFGAKALAVPFPRYSGSLVKSCAKNVDEKSGQSAAELERFTAWLGEEGRNKQMNYPLDLGRLQQDVQAKLYFRSDVPLQYGVGSSGALCAALFDEYSNYVADGTKPLSDGAALLKQDFALLESYFHGRSSGLDPLVSFLDRPVLLENGRLSLPTLALDKLPWSMYLIDTKTTGATAPLVNLFLRKMEQPDFRKLFEQEYLPTNNRAVDAFLAQNETEYFANLQNITRFQLDHFAEMIPTDFVPTIRRLLGQNVLVKLLGSGGGGFLLAFVPRGVSVTLPEGSFQIFQA</sequence>
<dbReference type="PANTHER" id="PTHR43290:SF2">
    <property type="entry name" value="MEVALONATE KINASE"/>
    <property type="match status" value="1"/>
</dbReference>
<comment type="caution">
    <text evidence="5">The sequence shown here is derived from an EMBL/GenBank/DDBJ whole genome shotgun (WGS) entry which is preliminary data.</text>
</comment>
<name>A0AA41YAS6_9BACT</name>
<dbReference type="AlphaFoldDB" id="A0AA41YAS6"/>
<evidence type="ECO:0000313" key="5">
    <source>
        <dbReference type="EMBL" id="MCW0482470.1"/>
    </source>
</evidence>
<dbReference type="RefSeq" id="WP_282591075.1">
    <property type="nucleotide sequence ID" value="NZ_JAPAAF010000007.1"/>
</dbReference>
<dbReference type="GO" id="GO:0019287">
    <property type="term" value="P:isopentenyl diphosphate biosynthetic process, mevalonate pathway"/>
    <property type="evidence" value="ECO:0007669"/>
    <property type="project" value="TreeGrafter"/>
</dbReference>
<evidence type="ECO:0000256" key="2">
    <source>
        <dbReference type="ARBA" id="ARBA00022679"/>
    </source>
</evidence>
<evidence type="ECO:0008006" key="7">
    <source>
        <dbReference type="Google" id="ProtNLM"/>
    </source>
</evidence>
<evidence type="ECO:0000256" key="3">
    <source>
        <dbReference type="ARBA" id="ARBA00022777"/>
    </source>
</evidence>
<dbReference type="GO" id="GO:0005829">
    <property type="term" value="C:cytosol"/>
    <property type="evidence" value="ECO:0007669"/>
    <property type="project" value="TreeGrafter"/>
</dbReference>
<dbReference type="InterPro" id="IPR020568">
    <property type="entry name" value="Ribosomal_Su5_D2-typ_SF"/>
</dbReference>
<dbReference type="Gene3D" id="3.30.70.890">
    <property type="entry name" value="GHMP kinase, C-terminal domain"/>
    <property type="match status" value="1"/>
</dbReference>
<keyword evidence="3" id="KW-0418">Kinase</keyword>
<dbReference type="GO" id="GO:0004496">
    <property type="term" value="F:mevalonate kinase activity"/>
    <property type="evidence" value="ECO:0007669"/>
    <property type="project" value="InterPro"/>
</dbReference>
<dbReference type="InterPro" id="IPR036554">
    <property type="entry name" value="GHMP_kinase_C_sf"/>
</dbReference>
<dbReference type="EMBL" id="JAPAAF010000007">
    <property type="protein sequence ID" value="MCW0482470.1"/>
    <property type="molecule type" value="Genomic_DNA"/>
</dbReference>
<dbReference type="InterPro" id="IPR006205">
    <property type="entry name" value="Mev_gal_kin"/>
</dbReference>
<dbReference type="InterPro" id="IPR014721">
    <property type="entry name" value="Ribsml_uS5_D2-typ_fold_subgr"/>
</dbReference>
<evidence type="ECO:0000313" key="6">
    <source>
        <dbReference type="Proteomes" id="UP001163821"/>
    </source>
</evidence>
<dbReference type="PANTHER" id="PTHR43290">
    <property type="entry name" value="MEVALONATE KINASE"/>
    <property type="match status" value="1"/>
</dbReference>
<dbReference type="PRINTS" id="PR00959">
    <property type="entry name" value="MEVGALKINASE"/>
</dbReference>
<keyword evidence="4" id="KW-0460">Magnesium</keyword>
<keyword evidence="2" id="KW-0808">Transferase</keyword>
<reference evidence="5" key="1">
    <citation type="submission" date="2022-10" db="EMBL/GenBank/DDBJ databases">
        <title>Gaoshiqiia sediminis gen. nov., sp. nov., isolated from coastal sediment.</title>
        <authorList>
            <person name="Yu W.X."/>
            <person name="Mu D.S."/>
            <person name="Du J.Z."/>
            <person name="Liang Y.Q."/>
        </authorList>
    </citation>
    <scope>NUCLEOTIDE SEQUENCE</scope>
    <source>
        <strain evidence="5">A06</strain>
    </source>
</reference>
<evidence type="ECO:0000256" key="1">
    <source>
        <dbReference type="ARBA" id="ARBA00022490"/>
    </source>
</evidence>
<gene>
    <name evidence="5" type="ORF">N2K84_06995</name>
</gene>
<dbReference type="GO" id="GO:0005524">
    <property type="term" value="F:ATP binding"/>
    <property type="evidence" value="ECO:0007669"/>
    <property type="project" value="InterPro"/>
</dbReference>
<proteinExistence type="predicted"/>
<protein>
    <recommendedName>
        <fullName evidence="7">Mevalonate kinase</fullName>
    </recommendedName>
</protein>
<evidence type="ECO:0000256" key="4">
    <source>
        <dbReference type="ARBA" id="ARBA00022842"/>
    </source>
</evidence>
<dbReference type="SUPFAM" id="SSF55060">
    <property type="entry name" value="GHMP Kinase, C-terminal domain"/>
    <property type="match status" value="1"/>
</dbReference>
<keyword evidence="1" id="KW-0963">Cytoplasm</keyword>